<keyword evidence="2" id="KW-0863">Zinc-finger</keyword>
<dbReference type="GO" id="GO:1900378">
    <property type="term" value="P:positive regulation of secondary metabolite biosynthetic process"/>
    <property type="evidence" value="ECO:0007669"/>
    <property type="project" value="TreeGrafter"/>
</dbReference>
<dbReference type="InterPro" id="IPR020460">
    <property type="entry name" value="Znf_C4-type_bac"/>
</dbReference>
<keyword evidence="1" id="KW-0479">Metal-binding</keyword>
<dbReference type="Pfam" id="PF01258">
    <property type="entry name" value="zf-dskA_traR"/>
    <property type="match status" value="1"/>
</dbReference>
<accession>A0A2A2EWV8</accession>
<dbReference type="EMBL" id="NSKB01000004">
    <property type="protein sequence ID" value="PAU76944.1"/>
    <property type="molecule type" value="Genomic_DNA"/>
</dbReference>
<dbReference type="AlphaFoldDB" id="A0A2A2EWV8"/>
<dbReference type="InterPro" id="IPR000962">
    <property type="entry name" value="Znf_DskA_TraR"/>
</dbReference>
<evidence type="ECO:0000313" key="8">
    <source>
        <dbReference type="Proteomes" id="UP000217771"/>
    </source>
</evidence>
<dbReference type="PRINTS" id="PR00618">
    <property type="entry name" value="DKSAZNFINGER"/>
</dbReference>
<dbReference type="GO" id="GO:0008270">
    <property type="term" value="F:zinc ion binding"/>
    <property type="evidence" value="ECO:0007669"/>
    <property type="project" value="UniProtKB-KW"/>
</dbReference>
<evidence type="ECO:0000256" key="4">
    <source>
        <dbReference type="PROSITE-ProRule" id="PRU00510"/>
    </source>
</evidence>
<keyword evidence="3" id="KW-0862">Zinc</keyword>
<evidence type="ECO:0000259" key="6">
    <source>
        <dbReference type="Pfam" id="PF01258"/>
    </source>
</evidence>
<organism evidence="7 8">
    <name type="scientific">Halomonas salipaludis</name>
    <dbReference type="NCBI Taxonomy" id="2032625"/>
    <lineage>
        <taxon>Bacteria</taxon>
        <taxon>Pseudomonadati</taxon>
        <taxon>Pseudomonadota</taxon>
        <taxon>Gammaproteobacteria</taxon>
        <taxon>Oceanospirillales</taxon>
        <taxon>Halomonadaceae</taxon>
        <taxon>Halomonas</taxon>
    </lineage>
</organism>
<evidence type="ECO:0000256" key="2">
    <source>
        <dbReference type="ARBA" id="ARBA00022771"/>
    </source>
</evidence>
<evidence type="ECO:0000256" key="5">
    <source>
        <dbReference type="SAM" id="MobiDB-lite"/>
    </source>
</evidence>
<feature type="domain" description="Zinc finger DksA/TraR C4-type" evidence="6">
    <location>
        <begin position="75"/>
        <end position="105"/>
    </location>
</feature>
<dbReference type="PROSITE" id="PS01102">
    <property type="entry name" value="ZF_DKSA_1"/>
    <property type="match status" value="1"/>
</dbReference>
<feature type="compositionally biased region" description="Basic residues" evidence="5">
    <location>
        <begin position="1"/>
        <end position="17"/>
    </location>
</feature>
<gene>
    <name evidence="7" type="ORF">CK498_12330</name>
</gene>
<evidence type="ECO:0000256" key="3">
    <source>
        <dbReference type="ARBA" id="ARBA00022833"/>
    </source>
</evidence>
<feature type="region of interest" description="Disordered" evidence="5">
    <location>
        <begin position="1"/>
        <end position="63"/>
    </location>
</feature>
<dbReference type="SUPFAM" id="SSF57716">
    <property type="entry name" value="Glucocorticoid receptor-like (DNA-binding domain)"/>
    <property type="match status" value="1"/>
</dbReference>
<proteinExistence type="predicted"/>
<feature type="zinc finger region" description="dksA C4-type" evidence="4">
    <location>
        <begin position="75"/>
        <end position="99"/>
    </location>
</feature>
<dbReference type="RefSeq" id="WP_095621331.1">
    <property type="nucleotide sequence ID" value="NZ_NSKB01000004.1"/>
</dbReference>
<comment type="caution">
    <text evidence="7">The sequence shown here is derived from an EMBL/GenBank/DDBJ whole genome shotgun (WGS) entry which is preliminary data.</text>
</comment>
<dbReference type="InterPro" id="IPR020458">
    <property type="entry name" value="Znf_DskA_TraR_CS"/>
</dbReference>
<dbReference type="Proteomes" id="UP000217771">
    <property type="component" value="Unassembled WGS sequence"/>
</dbReference>
<evidence type="ECO:0000313" key="7">
    <source>
        <dbReference type="EMBL" id="PAU76944.1"/>
    </source>
</evidence>
<dbReference type="PANTHER" id="PTHR38777">
    <property type="entry name" value="FELS-2 PROPHAGE PROTEIN"/>
    <property type="match status" value="1"/>
</dbReference>
<dbReference type="Gene3D" id="1.20.120.910">
    <property type="entry name" value="DksA, coiled-coil domain"/>
    <property type="match status" value="1"/>
</dbReference>
<dbReference type="OrthoDB" id="962301at2"/>
<sequence length="112" mass="12626">MHRLRARPRRRHPRPRARPPASQHGAAGQPATPARKELRHGRHRRHRQRTDGKAPGAALADRPTWVGVDLAATECDDCGYEIPAARRKAAPWASTCIECQGIRERRNKHAAR</sequence>
<keyword evidence="8" id="KW-1185">Reference proteome</keyword>
<dbReference type="PANTHER" id="PTHR38777:SF1">
    <property type="entry name" value="DNAK SUPPRESSOR PROTEIN"/>
    <property type="match status" value="1"/>
</dbReference>
<evidence type="ECO:0000256" key="1">
    <source>
        <dbReference type="ARBA" id="ARBA00022723"/>
    </source>
</evidence>
<name>A0A2A2EWV8_9GAMM</name>
<reference evidence="7 8" key="1">
    <citation type="submission" date="2017-08" db="EMBL/GenBank/DDBJ databases">
        <title>Halomonas alkalisoli sp. nov., isolated from saline alkaline soil.</title>
        <authorList>
            <person name="Wang D."/>
            <person name="Zhang G."/>
        </authorList>
    </citation>
    <scope>NUCLEOTIDE SEQUENCE [LARGE SCALE GENOMIC DNA]</scope>
    <source>
        <strain evidence="7 8">WRN001</strain>
    </source>
</reference>
<dbReference type="PROSITE" id="PS51128">
    <property type="entry name" value="ZF_DKSA_2"/>
    <property type="match status" value="1"/>
</dbReference>
<protein>
    <recommendedName>
        <fullName evidence="6">Zinc finger DksA/TraR C4-type domain-containing protein</fullName>
    </recommendedName>
</protein>
<feature type="compositionally biased region" description="Basic residues" evidence="5">
    <location>
        <begin position="37"/>
        <end position="48"/>
    </location>
</feature>